<dbReference type="InterPro" id="IPR008158">
    <property type="entry name" value="Translocase_Sec61-g"/>
</dbReference>
<dbReference type="InterPro" id="IPR007135">
    <property type="entry name" value="Atg3/Atg10"/>
</dbReference>
<dbReference type="HAMAP" id="MF_00422">
    <property type="entry name" value="SecE"/>
    <property type="match status" value="1"/>
</dbReference>
<dbReference type="GO" id="GO:0019776">
    <property type="term" value="F:Atg8-family ligase activity"/>
    <property type="evidence" value="ECO:0007669"/>
    <property type="project" value="TreeGrafter"/>
</dbReference>
<evidence type="ECO:0000313" key="18">
    <source>
        <dbReference type="EMBL" id="PVU92895.1"/>
    </source>
</evidence>
<gene>
    <name evidence="18" type="ORF">BB561_003561</name>
</gene>
<accession>A0A2T9YKP1</accession>
<evidence type="ECO:0000256" key="9">
    <source>
        <dbReference type="ARBA" id="ARBA00022927"/>
    </source>
</evidence>
<dbReference type="NCBIfam" id="TIGR00327">
    <property type="entry name" value="secE_euk_arch"/>
    <property type="match status" value="1"/>
</dbReference>
<dbReference type="Pfam" id="PF00584">
    <property type="entry name" value="SecE"/>
    <property type="match status" value="1"/>
</dbReference>
<organism evidence="18 19">
    <name type="scientific">Smittium simulii</name>
    <dbReference type="NCBI Taxonomy" id="133385"/>
    <lineage>
        <taxon>Eukaryota</taxon>
        <taxon>Fungi</taxon>
        <taxon>Fungi incertae sedis</taxon>
        <taxon>Zoopagomycota</taxon>
        <taxon>Kickxellomycotina</taxon>
        <taxon>Harpellomycetes</taxon>
        <taxon>Harpellales</taxon>
        <taxon>Legeriomycetaceae</taxon>
        <taxon>Smittium</taxon>
    </lineage>
</organism>
<dbReference type="GO" id="GO:0006605">
    <property type="term" value="P:protein targeting"/>
    <property type="evidence" value="ECO:0007669"/>
    <property type="project" value="InterPro"/>
</dbReference>
<dbReference type="STRING" id="133385.A0A2T9YKP1"/>
<comment type="caution">
    <text evidence="18">The sequence shown here is derived from an EMBL/GenBank/DDBJ whole genome shotgun (WGS) entry which is preliminary data.</text>
</comment>
<evidence type="ECO:0000256" key="8">
    <source>
        <dbReference type="ARBA" id="ARBA00022786"/>
    </source>
</evidence>
<dbReference type="EMBL" id="MBFR01000145">
    <property type="protein sequence ID" value="PVU92895.1"/>
    <property type="molecule type" value="Genomic_DNA"/>
</dbReference>
<dbReference type="PANTHER" id="PTHR12866:SF2">
    <property type="entry name" value="UBIQUITIN-LIKE-CONJUGATING ENZYME ATG3"/>
    <property type="match status" value="1"/>
</dbReference>
<keyword evidence="11" id="KW-0072">Autophagy</keyword>
<proteinExistence type="inferred from homology"/>
<keyword evidence="5" id="KW-0813">Transport</keyword>
<dbReference type="GO" id="GO:0000422">
    <property type="term" value="P:autophagy of mitochondrion"/>
    <property type="evidence" value="ECO:0007669"/>
    <property type="project" value="TreeGrafter"/>
</dbReference>
<comment type="subcellular location">
    <subcellularLocation>
        <location evidence="1">Cytoplasm</location>
    </subcellularLocation>
    <subcellularLocation>
        <location evidence="16">Endomembrane system</location>
        <topology evidence="16">Single-pass membrane protein</topology>
    </subcellularLocation>
</comment>
<dbReference type="GO" id="GO:0016020">
    <property type="term" value="C:membrane"/>
    <property type="evidence" value="ECO:0007669"/>
    <property type="project" value="InterPro"/>
</dbReference>
<comment type="similarity">
    <text evidence="3">Belongs to the SecE/SEC61-gamma family.</text>
</comment>
<evidence type="ECO:0000256" key="13">
    <source>
        <dbReference type="ARBA" id="ARBA00023136"/>
    </source>
</evidence>
<evidence type="ECO:0000256" key="1">
    <source>
        <dbReference type="ARBA" id="ARBA00004496"/>
    </source>
</evidence>
<dbReference type="Proteomes" id="UP000245383">
    <property type="component" value="Unassembled WGS sequence"/>
</dbReference>
<evidence type="ECO:0000256" key="17">
    <source>
        <dbReference type="SAM" id="Phobius"/>
    </source>
</evidence>
<evidence type="ECO:0000256" key="3">
    <source>
        <dbReference type="ARBA" id="ARBA00008274"/>
    </source>
</evidence>
<evidence type="ECO:0000256" key="5">
    <source>
        <dbReference type="ARBA" id="ARBA00022448"/>
    </source>
</evidence>
<evidence type="ECO:0000256" key="11">
    <source>
        <dbReference type="ARBA" id="ARBA00023006"/>
    </source>
</evidence>
<protein>
    <recommendedName>
        <fullName evidence="4">Autophagy-related protein 3</fullName>
    </recommendedName>
    <alternativeName>
        <fullName evidence="14 15">Autophagy-related E2-like conjugation enzyme ATG3</fullName>
    </alternativeName>
</protein>
<keyword evidence="13 17" id="KW-0472">Membrane</keyword>
<dbReference type="GO" id="GO:0005829">
    <property type="term" value="C:cytosol"/>
    <property type="evidence" value="ECO:0007669"/>
    <property type="project" value="TreeGrafter"/>
</dbReference>
<dbReference type="GO" id="GO:0061723">
    <property type="term" value="P:glycophagy"/>
    <property type="evidence" value="ECO:0007669"/>
    <property type="project" value="TreeGrafter"/>
</dbReference>
<dbReference type="GO" id="GO:0006886">
    <property type="term" value="P:intracellular protein transport"/>
    <property type="evidence" value="ECO:0007669"/>
    <property type="project" value="InterPro"/>
</dbReference>
<name>A0A2T9YKP1_9FUNG</name>
<dbReference type="SUPFAM" id="SSF103456">
    <property type="entry name" value="Preprotein translocase SecE subunit"/>
    <property type="match status" value="1"/>
</dbReference>
<evidence type="ECO:0000256" key="15">
    <source>
        <dbReference type="ARBA" id="ARBA00033139"/>
    </source>
</evidence>
<dbReference type="Gene3D" id="1.20.5.820">
    <property type="entry name" value="Preprotein translocase SecE subunit"/>
    <property type="match status" value="1"/>
</dbReference>
<evidence type="ECO:0000256" key="7">
    <source>
        <dbReference type="ARBA" id="ARBA00022692"/>
    </source>
</evidence>
<evidence type="ECO:0000313" key="19">
    <source>
        <dbReference type="Proteomes" id="UP000245383"/>
    </source>
</evidence>
<feature type="transmembrane region" description="Helical" evidence="17">
    <location>
        <begin position="350"/>
        <end position="368"/>
    </location>
</feature>
<comment type="similarity">
    <text evidence="2">Belongs to the ATG3 family.</text>
</comment>
<dbReference type="GO" id="GO:0044804">
    <property type="term" value="P:nucleophagy"/>
    <property type="evidence" value="ECO:0007669"/>
    <property type="project" value="TreeGrafter"/>
</dbReference>
<keyword evidence="10 17" id="KW-1133">Transmembrane helix</keyword>
<dbReference type="Gene3D" id="3.30.1460.50">
    <property type="match status" value="1"/>
</dbReference>
<dbReference type="InterPro" id="IPR001901">
    <property type="entry name" value="Translocase_SecE/Sec61-g"/>
</dbReference>
<evidence type="ECO:0000256" key="12">
    <source>
        <dbReference type="ARBA" id="ARBA00023010"/>
    </source>
</evidence>
<dbReference type="GO" id="GO:0012505">
    <property type="term" value="C:endomembrane system"/>
    <property type="evidence" value="ECO:0007669"/>
    <property type="project" value="UniProtKB-SubCell"/>
</dbReference>
<keyword evidence="12" id="KW-0811">Translocation</keyword>
<sequence>MVSNFKSSRTQREALTVQMEKVAEEPVYVSVPKSFAKDAVWLLNKCTKPNKKEYIQIVWAVTTGFLVMGFTGYLVKLVHIPINNIIVGGSCFISMATLNSIFHGVREYLNPVLKNSKFKETGVLTPEEFVAAGDYLVFKCPTWTWEAGVKGKQKDFLPPDKQFLITKNIPCLKRVKQIEAGAETEVNDGDWVSTYANHVPLKPNEITEILESSQLDDIPSIDNIQEIDDIPDIDDYCEIDSDGELNSNNGFGSTFSNNILKTRTYDISITYDKYYQTPRVWLCGYDEDSNLLKPSLIFEDISQDHAKKTVTIEPHPHLNIQIASIHPCNHANVMKKIIERSTAANRSIRVDLYLIIFLKFISTVLPTIEYDYTMSSDF</sequence>
<dbReference type="AlphaFoldDB" id="A0A2T9YKP1"/>
<evidence type="ECO:0000256" key="2">
    <source>
        <dbReference type="ARBA" id="ARBA00007683"/>
    </source>
</evidence>
<keyword evidence="7 17" id="KW-0812">Transmembrane</keyword>
<evidence type="ECO:0000256" key="14">
    <source>
        <dbReference type="ARBA" id="ARBA00032144"/>
    </source>
</evidence>
<dbReference type="GO" id="GO:0008320">
    <property type="term" value="F:protein transmembrane transporter activity"/>
    <property type="evidence" value="ECO:0007669"/>
    <property type="project" value="InterPro"/>
</dbReference>
<dbReference type="PANTHER" id="PTHR12866">
    <property type="entry name" value="UBIQUITIN-LIKE-CONJUGATING ENZYME ATG3"/>
    <property type="match status" value="1"/>
</dbReference>
<evidence type="ECO:0000256" key="6">
    <source>
        <dbReference type="ARBA" id="ARBA00022490"/>
    </source>
</evidence>
<dbReference type="GO" id="GO:0000407">
    <property type="term" value="C:phagophore assembly site"/>
    <property type="evidence" value="ECO:0007669"/>
    <property type="project" value="TreeGrafter"/>
</dbReference>
<evidence type="ECO:0000256" key="10">
    <source>
        <dbReference type="ARBA" id="ARBA00022989"/>
    </source>
</evidence>
<keyword evidence="19" id="KW-1185">Reference proteome</keyword>
<keyword evidence="8" id="KW-0833">Ubl conjugation pathway</keyword>
<keyword evidence="6" id="KW-0963">Cytoplasm</keyword>
<reference evidence="18 19" key="1">
    <citation type="journal article" date="2018" name="MBio">
        <title>Comparative Genomics Reveals the Core Gene Toolbox for the Fungus-Insect Symbiosis.</title>
        <authorList>
            <person name="Wang Y."/>
            <person name="Stata M."/>
            <person name="Wang W."/>
            <person name="Stajich J.E."/>
            <person name="White M.M."/>
            <person name="Moncalvo J.M."/>
        </authorList>
    </citation>
    <scope>NUCLEOTIDE SEQUENCE [LARGE SCALE GENOMIC DNA]</scope>
    <source>
        <strain evidence="18 19">SWE-8-4</strain>
    </source>
</reference>
<keyword evidence="9" id="KW-0653">Protein transport</keyword>
<evidence type="ECO:0000256" key="16">
    <source>
        <dbReference type="ARBA" id="ARBA00037847"/>
    </source>
</evidence>
<evidence type="ECO:0000256" key="4">
    <source>
        <dbReference type="ARBA" id="ARBA00018067"/>
    </source>
</evidence>
<feature type="transmembrane region" description="Helical" evidence="17">
    <location>
        <begin position="81"/>
        <end position="102"/>
    </location>
</feature>
<dbReference type="GO" id="GO:0000045">
    <property type="term" value="P:autophagosome assembly"/>
    <property type="evidence" value="ECO:0007669"/>
    <property type="project" value="TreeGrafter"/>
</dbReference>
<dbReference type="InterPro" id="IPR023391">
    <property type="entry name" value="Prot_translocase_SecE_dom_sf"/>
</dbReference>
<feature type="transmembrane region" description="Helical" evidence="17">
    <location>
        <begin position="54"/>
        <end position="75"/>
    </location>
</feature>
<dbReference type="OrthoDB" id="1584384at2759"/>
<dbReference type="Pfam" id="PF03987">
    <property type="entry name" value="Autophagy_act_C"/>
    <property type="match status" value="1"/>
</dbReference>